<comment type="caution">
    <text evidence="2">The sequence shown here is derived from an EMBL/GenBank/DDBJ whole genome shotgun (WGS) entry which is preliminary data.</text>
</comment>
<evidence type="ECO:0000313" key="2">
    <source>
        <dbReference type="EMBL" id="KAK9087957.1"/>
    </source>
</evidence>
<feature type="region of interest" description="Disordered" evidence="1">
    <location>
        <begin position="119"/>
        <end position="176"/>
    </location>
</feature>
<sequence>MSEGSEGSEPQQNKRMGDIVCILAEHNKGRIEEHLHLSGLHTLAEKSVWLLSPAGHPPHFYSQLSSLTSMTSAAMNTDKLNSSLMTMKTAFCSPSSSPPTPPSPLPVSIGPGYQKYLFSSSPSPSPPFSPPSSCASHEEIPLLSKSLSGPLRMSSSFNLDRGTGKSGSQISYVKDL</sequence>
<accession>A0AAP0HKF3</accession>
<name>A0AAP0HKF3_9MAGN</name>
<gene>
    <name evidence="2" type="ORF">Syun_030351</name>
</gene>
<dbReference type="EMBL" id="JBBNAF010000013">
    <property type="protein sequence ID" value="KAK9087957.1"/>
    <property type="molecule type" value="Genomic_DNA"/>
</dbReference>
<organism evidence="2 3">
    <name type="scientific">Stephania yunnanensis</name>
    <dbReference type="NCBI Taxonomy" id="152371"/>
    <lineage>
        <taxon>Eukaryota</taxon>
        <taxon>Viridiplantae</taxon>
        <taxon>Streptophyta</taxon>
        <taxon>Embryophyta</taxon>
        <taxon>Tracheophyta</taxon>
        <taxon>Spermatophyta</taxon>
        <taxon>Magnoliopsida</taxon>
        <taxon>Ranunculales</taxon>
        <taxon>Menispermaceae</taxon>
        <taxon>Menispermoideae</taxon>
        <taxon>Cissampelideae</taxon>
        <taxon>Stephania</taxon>
    </lineage>
</organism>
<reference evidence="2 3" key="1">
    <citation type="submission" date="2024-01" db="EMBL/GenBank/DDBJ databases">
        <title>Genome assemblies of Stephania.</title>
        <authorList>
            <person name="Yang L."/>
        </authorList>
    </citation>
    <scope>NUCLEOTIDE SEQUENCE [LARGE SCALE GENOMIC DNA]</scope>
    <source>
        <strain evidence="2">YNDBR</strain>
        <tissue evidence="2">Leaf</tissue>
    </source>
</reference>
<evidence type="ECO:0000256" key="1">
    <source>
        <dbReference type="SAM" id="MobiDB-lite"/>
    </source>
</evidence>
<evidence type="ECO:0000313" key="3">
    <source>
        <dbReference type="Proteomes" id="UP001420932"/>
    </source>
</evidence>
<dbReference type="Proteomes" id="UP001420932">
    <property type="component" value="Unassembled WGS sequence"/>
</dbReference>
<dbReference type="AlphaFoldDB" id="A0AAP0HKF3"/>
<keyword evidence="3" id="KW-1185">Reference proteome</keyword>
<feature type="compositionally biased region" description="Polar residues" evidence="1">
    <location>
        <begin position="166"/>
        <end position="176"/>
    </location>
</feature>
<protein>
    <submittedName>
        <fullName evidence="2">Uncharacterized protein</fullName>
    </submittedName>
</protein>
<proteinExistence type="predicted"/>